<gene>
    <name evidence="12" type="ORF">DFR52_101886</name>
</gene>
<reference evidence="12 13" key="1">
    <citation type="submission" date="2018-05" db="EMBL/GenBank/DDBJ databases">
        <title>Genomic Encyclopedia of Type Strains, Phase IV (KMG-IV): sequencing the most valuable type-strain genomes for metagenomic binning, comparative biology and taxonomic classification.</title>
        <authorList>
            <person name="Goeker M."/>
        </authorList>
    </citation>
    <scope>NUCLEOTIDE SEQUENCE [LARGE SCALE GENOMIC DNA]</scope>
    <source>
        <strain evidence="12 13">DSM 16791</strain>
    </source>
</reference>
<evidence type="ECO:0000256" key="8">
    <source>
        <dbReference type="ARBA" id="ARBA00022691"/>
    </source>
</evidence>
<dbReference type="SUPFAM" id="SSF53335">
    <property type="entry name" value="S-adenosyl-L-methionine-dependent methyltransferases"/>
    <property type="match status" value="1"/>
</dbReference>
<dbReference type="PANTHER" id="PTHR11579:SF0">
    <property type="entry name" value="PROTEIN-L-ISOASPARTATE(D-ASPARTATE) O-METHYLTRANSFERASE"/>
    <property type="match status" value="1"/>
</dbReference>
<protein>
    <recommendedName>
        <fullName evidence="4">Protein-L-isoaspartate O-methyltransferase</fullName>
        <ecNumber evidence="3">2.1.1.77</ecNumber>
    </recommendedName>
    <alternativeName>
        <fullName evidence="11">L-isoaspartyl protein carboxyl methyltransferase</fullName>
    </alternativeName>
    <alternativeName>
        <fullName evidence="9">Protein L-isoaspartyl methyltransferase</fullName>
    </alternativeName>
    <alternativeName>
        <fullName evidence="10">Protein-beta-aspartate methyltransferase</fullName>
    </alternativeName>
</protein>
<dbReference type="PANTHER" id="PTHR11579">
    <property type="entry name" value="PROTEIN-L-ISOASPARTATE O-METHYLTRANSFERASE"/>
    <property type="match status" value="1"/>
</dbReference>
<dbReference type="InterPro" id="IPR000682">
    <property type="entry name" value="PCMT"/>
</dbReference>
<name>A0A317PU48_9HYPH</name>
<evidence type="ECO:0000256" key="7">
    <source>
        <dbReference type="ARBA" id="ARBA00022679"/>
    </source>
</evidence>
<dbReference type="InterPro" id="IPR029063">
    <property type="entry name" value="SAM-dependent_MTases_sf"/>
</dbReference>
<evidence type="ECO:0000256" key="1">
    <source>
        <dbReference type="ARBA" id="ARBA00004496"/>
    </source>
</evidence>
<dbReference type="GO" id="GO:0032259">
    <property type="term" value="P:methylation"/>
    <property type="evidence" value="ECO:0007669"/>
    <property type="project" value="UniProtKB-KW"/>
</dbReference>
<keyword evidence="7 12" id="KW-0808">Transferase</keyword>
<comment type="similarity">
    <text evidence="2">Belongs to the methyltransferase superfamily. L-isoaspartyl/D-aspartyl protein methyltransferase family.</text>
</comment>
<dbReference type="Gene3D" id="3.40.50.150">
    <property type="entry name" value="Vaccinia Virus protein VP39"/>
    <property type="match status" value="1"/>
</dbReference>
<organism evidence="12 13">
    <name type="scientific">Hoeflea marina</name>
    <dbReference type="NCBI Taxonomy" id="274592"/>
    <lineage>
        <taxon>Bacteria</taxon>
        <taxon>Pseudomonadati</taxon>
        <taxon>Pseudomonadota</taxon>
        <taxon>Alphaproteobacteria</taxon>
        <taxon>Hyphomicrobiales</taxon>
        <taxon>Rhizobiaceae</taxon>
        <taxon>Hoeflea</taxon>
    </lineage>
</organism>
<keyword evidence="5" id="KW-0963">Cytoplasm</keyword>
<evidence type="ECO:0000313" key="12">
    <source>
        <dbReference type="EMBL" id="PWW04194.1"/>
    </source>
</evidence>
<dbReference type="AlphaFoldDB" id="A0A317PU48"/>
<dbReference type="GO" id="GO:0005737">
    <property type="term" value="C:cytoplasm"/>
    <property type="evidence" value="ECO:0007669"/>
    <property type="project" value="UniProtKB-SubCell"/>
</dbReference>
<evidence type="ECO:0000256" key="2">
    <source>
        <dbReference type="ARBA" id="ARBA00005369"/>
    </source>
</evidence>
<dbReference type="CDD" id="cd02440">
    <property type="entry name" value="AdoMet_MTases"/>
    <property type="match status" value="1"/>
</dbReference>
<evidence type="ECO:0000256" key="3">
    <source>
        <dbReference type="ARBA" id="ARBA00011890"/>
    </source>
</evidence>
<dbReference type="EC" id="2.1.1.77" evidence="3"/>
<keyword evidence="6 12" id="KW-0489">Methyltransferase</keyword>
<sequence>MDVNARLMEKEGFAGLLLRLRGEGITDKMLLTAMEQTPRTLFLSAAHAHAAYSDRLLPIDCGGFAEGGDLVARLLSLADIKPGQRVLDVGTGSGFLGAVAGRMAERVLTIDRYRTLTQLAQQRFQHLGLSNVIARHADGNKAVSGEGMFDRIIVTASFDAMPRHYVDCLAAGGIMLAPIIGADGITRLCRLLKIGSRFEREDLFPVPYSRMIPGLAAAL</sequence>
<evidence type="ECO:0000256" key="11">
    <source>
        <dbReference type="ARBA" id="ARBA00031350"/>
    </source>
</evidence>
<proteinExistence type="inferred from homology"/>
<evidence type="ECO:0000256" key="6">
    <source>
        <dbReference type="ARBA" id="ARBA00022603"/>
    </source>
</evidence>
<dbReference type="EMBL" id="QGTR01000001">
    <property type="protein sequence ID" value="PWW04194.1"/>
    <property type="molecule type" value="Genomic_DNA"/>
</dbReference>
<comment type="subcellular location">
    <subcellularLocation>
        <location evidence="1">Cytoplasm</location>
    </subcellularLocation>
</comment>
<evidence type="ECO:0000256" key="10">
    <source>
        <dbReference type="ARBA" id="ARBA00031323"/>
    </source>
</evidence>
<evidence type="ECO:0000256" key="9">
    <source>
        <dbReference type="ARBA" id="ARBA00030757"/>
    </source>
</evidence>
<evidence type="ECO:0000256" key="4">
    <source>
        <dbReference type="ARBA" id="ARBA00013346"/>
    </source>
</evidence>
<dbReference type="NCBIfam" id="NF001453">
    <property type="entry name" value="PRK00312.1"/>
    <property type="match status" value="1"/>
</dbReference>
<evidence type="ECO:0000313" key="13">
    <source>
        <dbReference type="Proteomes" id="UP000246352"/>
    </source>
</evidence>
<comment type="caution">
    <text evidence="12">The sequence shown here is derived from an EMBL/GenBank/DDBJ whole genome shotgun (WGS) entry which is preliminary data.</text>
</comment>
<accession>A0A317PU48</accession>
<keyword evidence="13" id="KW-1185">Reference proteome</keyword>
<dbReference type="GO" id="GO:0004719">
    <property type="term" value="F:protein-L-isoaspartate (D-aspartate) O-methyltransferase activity"/>
    <property type="evidence" value="ECO:0007669"/>
    <property type="project" value="UniProtKB-EC"/>
</dbReference>
<dbReference type="Proteomes" id="UP000246352">
    <property type="component" value="Unassembled WGS sequence"/>
</dbReference>
<keyword evidence="8" id="KW-0949">S-adenosyl-L-methionine</keyword>
<evidence type="ECO:0000256" key="5">
    <source>
        <dbReference type="ARBA" id="ARBA00022490"/>
    </source>
</evidence>
<dbReference type="Pfam" id="PF01135">
    <property type="entry name" value="PCMT"/>
    <property type="match status" value="1"/>
</dbReference>